<name>A0ABY9JQ10_9BACI</name>
<keyword evidence="4" id="KW-0143">Chaperone</keyword>
<evidence type="ECO:0000256" key="5">
    <source>
        <dbReference type="ARBA" id="ARBA00093765"/>
    </source>
</evidence>
<dbReference type="InterPro" id="IPR008622">
    <property type="entry name" value="FliT"/>
</dbReference>
<accession>A0ABY9JQ10</accession>
<gene>
    <name evidence="8" type="ORF">LC087_11325</name>
</gene>
<evidence type="ECO:0000313" key="8">
    <source>
        <dbReference type="EMBL" id="WLR41485.1"/>
    </source>
</evidence>
<evidence type="ECO:0000256" key="6">
    <source>
        <dbReference type="ARBA" id="ARBA00093785"/>
    </source>
</evidence>
<comment type="subcellular location">
    <subcellularLocation>
        <location evidence="1">Cytoplasm</location>
        <location evidence="1">Cytosol</location>
    </subcellularLocation>
</comment>
<proteinExistence type="inferred from homology"/>
<dbReference type="Proteomes" id="UP001197974">
    <property type="component" value="Chromosome"/>
</dbReference>
<dbReference type="Pfam" id="PF05400">
    <property type="entry name" value="FliT"/>
    <property type="match status" value="1"/>
</dbReference>
<sequence length="116" mass="13873">MSESVSKLYEITKRLLVATKDITPKNRSEKMIEVENLLLERENVFPQLKENFTREEKKLGREIIKMNDELQIKIEKMKVMVQKDLLSVKKTQAYSKNYRNPYNQKTVDGVFYDKRQ</sequence>
<protein>
    <recommendedName>
        <fullName evidence="7">Flagellar protein FliT</fullName>
    </recommendedName>
</protein>
<evidence type="ECO:0000256" key="4">
    <source>
        <dbReference type="ARBA" id="ARBA00023186"/>
    </source>
</evidence>
<dbReference type="EMBL" id="CP129013">
    <property type="protein sequence ID" value="WLR41485.1"/>
    <property type="molecule type" value="Genomic_DNA"/>
</dbReference>
<comment type="similarity">
    <text evidence="6">Belongs to the bacillales FliT family.</text>
</comment>
<organism evidence="8 9">
    <name type="scientific">Bacillus carboniphilus</name>
    <dbReference type="NCBI Taxonomy" id="86663"/>
    <lineage>
        <taxon>Bacteria</taxon>
        <taxon>Bacillati</taxon>
        <taxon>Bacillota</taxon>
        <taxon>Bacilli</taxon>
        <taxon>Bacillales</taxon>
        <taxon>Bacillaceae</taxon>
        <taxon>Bacillus</taxon>
    </lineage>
</organism>
<keyword evidence="2" id="KW-0963">Cytoplasm</keyword>
<keyword evidence="9" id="KW-1185">Reference proteome</keyword>
<evidence type="ECO:0000256" key="7">
    <source>
        <dbReference type="ARBA" id="ARBA00093797"/>
    </source>
</evidence>
<evidence type="ECO:0000256" key="2">
    <source>
        <dbReference type="ARBA" id="ARBA00022490"/>
    </source>
</evidence>
<evidence type="ECO:0000313" key="9">
    <source>
        <dbReference type="Proteomes" id="UP001197974"/>
    </source>
</evidence>
<reference evidence="8 9" key="1">
    <citation type="submission" date="2023-06" db="EMBL/GenBank/DDBJ databases">
        <title>Five Gram-positive bacteria isolated from mangrove sediments in Shenzhen, Guangdong, China.</title>
        <authorList>
            <person name="Yu S."/>
            <person name="Zheng W."/>
            <person name="Huang Y."/>
        </authorList>
    </citation>
    <scope>NUCLEOTIDE SEQUENCE [LARGE SCALE GENOMIC DNA]</scope>
    <source>
        <strain evidence="8 9">SaN35-3</strain>
    </source>
</reference>
<comment type="function">
    <text evidence="5">May act as an export chaperone for the filament capping protein FliD.</text>
</comment>
<dbReference type="RefSeq" id="WP_226541607.1">
    <property type="nucleotide sequence ID" value="NZ_CP129013.1"/>
</dbReference>
<keyword evidence="3" id="KW-1005">Bacterial flagellum biogenesis</keyword>
<evidence type="ECO:0000256" key="3">
    <source>
        <dbReference type="ARBA" id="ARBA00022795"/>
    </source>
</evidence>
<evidence type="ECO:0000256" key="1">
    <source>
        <dbReference type="ARBA" id="ARBA00004514"/>
    </source>
</evidence>